<dbReference type="InterPro" id="IPR022595">
    <property type="entry name" value="Enc34_ssDNA-bd"/>
</dbReference>
<feature type="region of interest" description="Disordered" evidence="1">
    <location>
        <begin position="69"/>
        <end position="92"/>
    </location>
</feature>
<dbReference type="RefSeq" id="WP_172697943.1">
    <property type="nucleotide sequence ID" value="NZ_WKPR01000022.1"/>
</dbReference>
<evidence type="ECO:0000313" key="3">
    <source>
        <dbReference type="Proteomes" id="UP000434475"/>
    </source>
</evidence>
<name>A0A6I2R420_FLAPL</name>
<accession>A0A6I2R420</accession>
<proteinExistence type="predicted"/>
<evidence type="ECO:0000256" key="1">
    <source>
        <dbReference type="SAM" id="MobiDB-lite"/>
    </source>
</evidence>
<dbReference type="EMBL" id="WKPR01000022">
    <property type="protein sequence ID" value="MSB21414.1"/>
    <property type="molecule type" value="Genomic_DNA"/>
</dbReference>
<comment type="caution">
    <text evidence="2">The sequence shown here is derived from an EMBL/GenBank/DDBJ whole genome shotgun (WGS) entry which is preliminary data.</text>
</comment>
<dbReference type="AlphaFoldDB" id="A0A6I2R420"/>
<dbReference type="InterPro" id="IPR012340">
    <property type="entry name" value="NA-bd_OB-fold"/>
</dbReference>
<dbReference type="Proteomes" id="UP000434475">
    <property type="component" value="Unassembled WGS sequence"/>
</dbReference>
<organism evidence="2 3">
    <name type="scientific">Flavonifractor plautii</name>
    <name type="common">Fusobacterium plautii</name>
    <dbReference type="NCBI Taxonomy" id="292800"/>
    <lineage>
        <taxon>Bacteria</taxon>
        <taxon>Bacillati</taxon>
        <taxon>Bacillota</taxon>
        <taxon>Clostridia</taxon>
        <taxon>Eubacteriales</taxon>
        <taxon>Oscillospiraceae</taxon>
        <taxon>Flavonifractor</taxon>
    </lineage>
</organism>
<dbReference type="Gene3D" id="2.40.50.140">
    <property type="entry name" value="Nucleic acid-binding proteins"/>
    <property type="match status" value="1"/>
</dbReference>
<reference evidence="2 3" key="1">
    <citation type="journal article" date="2019" name="Nat. Med.">
        <title>A library of human gut bacterial isolates paired with longitudinal multiomics data enables mechanistic microbiome research.</title>
        <authorList>
            <person name="Poyet M."/>
            <person name="Groussin M."/>
            <person name="Gibbons S.M."/>
            <person name="Avila-Pacheco J."/>
            <person name="Jiang X."/>
            <person name="Kearney S.M."/>
            <person name="Perrotta A.R."/>
            <person name="Berdy B."/>
            <person name="Zhao S."/>
            <person name="Lieberman T.D."/>
            <person name="Swanson P.K."/>
            <person name="Smith M."/>
            <person name="Roesemann S."/>
            <person name="Alexander J.E."/>
            <person name="Rich S.A."/>
            <person name="Livny J."/>
            <person name="Vlamakis H."/>
            <person name="Clish C."/>
            <person name="Bullock K."/>
            <person name="Deik A."/>
            <person name="Scott J."/>
            <person name="Pierce K.A."/>
            <person name="Xavier R.J."/>
            <person name="Alm E.J."/>
        </authorList>
    </citation>
    <scope>NUCLEOTIDE SEQUENCE [LARGE SCALE GENOMIC DNA]</scope>
    <source>
        <strain evidence="2 3">BIOML-A2</strain>
    </source>
</reference>
<gene>
    <name evidence="2" type="ORF">GKE97_18120</name>
</gene>
<feature type="compositionally biased region" description="Acidic residues" evidence="1">
    <location>
        <begin position="175"/>
        <end position="188"/>
    </location>
</feature>
<dbReference type="Pfam" id="PF10991">
    <property type="entry name" value="Enc34_ssDNA-bd"/>
    <property type="match status" value="1"/>
</dbReference>
<evidence type="ECO:0000313" key="2">
    <source>
        <dbReference type="EMBL" id="MSB21414.1"/>
    </source>
</evidence>
<dbReference type="SUPFAM" id="SSF50249">
    <property type="entry name" value="Nucleic acid-binding proteins"/>
    <property type="match status" value="1"/>
</dbReference>
<feature type="region of interest" description="Disordered" evidence="1">
    <location>
        <begin position="165"/>
        <end position="188"/>
    </location>
</feature>
<protein>
    <submittedName>
        <fullName evidence="2">DUF2815 family protein</fullName>
    </submittedName>
</protein>
<sequence length="188" mass="21047">MSNNVNNPCKVITGKCRLSYAHIWEPSSMNENSPAKYSACIIWPKTDKVMTEKVRAATEAAIQDGIKSKWRGKRPPESKLKLPMRDGDEERPEDETFQGCYFINANSNKRPGVVDLARNPILDQEEIYSGCYCRFSLMFYPFSTNGNNGVAVGLNNLQKVSDGERLAGGSKAEDDFNDDYTGDLDDIM</sequence>
<feature type="compositionally biased region" description="Basic and acidic residues" evidence="1">
    <location>
        <begin position="74"/>
        <end position="88"/>
    </location>
</feature>